<dbReference type="OrthoDB" id="10064411at2759"/>
<evidence type="ECO:0000313" key="3">
    <source>
        <dbReference type="Proteomes" id="UP000008068"/>
    </source>
</evidence>
<dbReference type="Proteomes" id="UP000008068">
    <property type="component" value="Unassembled WGS sequence"/>
</dbReference>
<keyword evidence="3" id="KW-1185">Reference proteome</keyword>
<proteinExistence type="predicted"/>
<gene>
    <name evidence="2" type="ORF">CAEBREN_17474</name>
</gene>
<dbReference type="Pfam" id="PF09791">
    <property type="entry name" value="Oxidored-like"/>
    <property type="match status" value="1"/>
</dbReference>
<evidence type="ECO:0000259" key="1">
    <source>
        <dbReference type="Pfam" id="PF09791"/>
    </source>
</evidence>
<dbReference type="eggNOG" id="KOG1192">
    <property type="taxonomic scope" value="Eukaryota"/>
</dbReference>
<dbReference type="EMBL" id="GL379960">
    <property type="protein sequence ID" value="EGT38574.1"/>
    <property type="molecule type" value="Genomic_DNA"/>
</dbReference>
<dbReference type="PANTHER" id="PTHR21193:SF3">
    <property type="entry name" value="OXIDOREDUCTASE-LIKE DOMAIN-CONTAINING PROTEIN 1"/>
    <property type="match status" value="1"/>
</dbReference>
<feature type="domain" description="Oxidoreductase-like" evidence="1">
    <location>
        <begin position="27"/>
        <end position="57"/>
    </location>
</feature>
<organism evidence="3">
    <name type="scientific">Caenorhabditis brenneri</name>
    <name type="common">Nematode worm</name>
    <dbReference type="NCBI Taxonomy" id="135651"/>
    <lineage>
        <taxon>Eukaryota</taxon>
        <taxon>Metazoa</taxon>
        <taxon>Ecdysozoa</taxon>
        <taxon>Nematoda</taxon>
        <taxon>Chromadorea</taxon>
        <taxon>Rhabditida</taxon>
        <taxon>Rhabditina</taxon>
        <taxon>Rhabditomorpha</taxon>
        <taxon>Rhabditoidea</taxon>
        <taxon>Rhabditidae</taxon>
        <taxon>Peloderinae</taxon>
        <taxon>Caenorhabditis</taxon>
    </lineage>
</organism>
<protein>
    <recommendedName>
        <fullName evidence="1">Oxidoreductase-like domain-containing protein</fullName>
    </recommendedName>
</protein>
<dbReference type="GO" id="GO:0005739">
    <property type="term" value="C:mitochondrion"/>
    <property type="evidence" value="ECO:0007669"/>
    <property type="project" value="TreeGrafter"/>
</dbReference>
<name>G0NW29_CAEBE</name>
<dbReference type="HOGENOM" id="CLU_2135736_0_0_1"/>
<dbReference type="AlphaFoldDB" id="G0NW29"/>
<dbReference type="InterPro" id="IPR039251">
    <property type="entry name" value="OXLD1"/>
</dbReference>
<dbReference type="STRING" id="135651.G0NW29"/>
<dbReference type="InParanoid" id="G0NW29"/>
<sequence length="114" mass="13185">MSIAVNNGLSIIRRCTQRFLGSYNMRPPIEPDPGMCCQEGCESCVWLVYAQELLDYFRSKYPTDTLKRVKEEIGDKIESPSVKEYVMMEISMTEKRYRDMASIGIKKTKSGERK</sequence>
<dbReference type="PANTHER" id="PTHR21193">
    <property type="entry name" value="OXIDOREDUCTASE-LIKE DOMAIN-CONTAINING PROTEIN 1"/>
    <property type="match status" value="1"/>
</dbReference>
<dbReference type="OMA" id="LCCQEGC"/>
<evidence type="ECO:0000313" key="2">
    <source>
        <dbReference type="EMBL" id="EGT38574.1"/>
    </source>
</evidence>
<dbReference type="InterPro" id="IPR019180">
    <property type="entry name" value="Oxidoreductase-like_N"/>
</dbReference>
<reference evidence="3" key="1">
    <citation type="submission" date="2011-07" db="EMBL/GenBank/DDBJ databases">
        <authorList>
            <consortium name="Caenorhabditis brenneri Sequencing and Analysis Consortium"/>
            <person name="Wilson R.K."/>
        </authorList>
    </citation>
    <scope>NUCLEOTIDE SEQUENCE [LARGE SCALE GENOMIC DNA]</scope>
    <source>
        <strain evidence="3">PB2801</strain>
    </source>
</reference>
<accession>G0NW29</accession>